<evidence type="ECO:0000259" key="2">
    <source>
        <dbReference type="Pfam" id="PF13592"/>
    </source>
</evidence>
<sequence>MERARRERVRFQAAEMFAAGMRPPQVARALRVSRKSAYAWHVAWREGGTDALRSRGPSGVASRMQPGWRAWLARALEQGPAAHGWTEDQRWTLARISVLVARRFHVRFSQPQLSGILRQMGFSVQVPVHLSEYGVFSPARYTRTGPATWLPQGRGRPIASQPRDRAGCPGWGDAPSRSDARRAPLTGRPVTHPQRSGGPGSPTCT</sequence>
<dbReference type="SUPFAM" id="SSF46689">
    <property type="entry name" value="Homeodomain-like"/>
    <property type="match status" value="1"/>
</dbReference>
<dbReference type="AlphaFoldDB" id="A0A1S2P4Q4"/>
<keyword evidence="4" id="KW-1185">Reference proteome</keyword>
<organism evidence="3 4">
    <name type="scientific">Streptomyces monashensis</name>
    <dbReference type="NCBI Taxonomy" id="1678012"/>
    <lineage>
        <taxon>Bacteria</taxon>
        <taxon>Bacillati</taxon>
        <taxon>Actinomycetota</taxon>
        <taxon>Actinomycetes</taxon>
        <taxon>Kitasatosporales</taxon>
        <taxon>Streptomycetaceae</taxon>
        <taxon>Streptomyces</taxon>
    </lineage>
</organism>
<gene>
    <name evidence="3" type="ORF">BIV23_42130</name>
</gene>
<evidence type="ECO:0000313" key="3">
    <source>
        <dbReference type="EMBL" id="OIJ88823.1"/>
    </source>
</evidence>
<evidence type="ECO:0000313" key="4">
    <source>
        <dbReference type="Proteomes" id="UP000179642"/>
    </source>
</evidence>
<protein>
    <recommendedName>
        <fullName evidence="2">Winged helix-turn helix domain-containing protein</fullName>
    </recommendedName>
</protein>
<dbReference type="Pfam" id="PF13592">
    <property type="entry name" value="HTH_33"/>
    <property type="match status" value="1"/>
</dbReference>
<accession>A0A1S2P4Q4</accession>
<proteinExistence type="predicted"/>
<comment type="caution">
    <text evidence="3">The sequence shown here is derived from an EMBL/GenBank/DDBJ whole genome shotgun (WGS) entry which is preliminary data.</text>
</comment>
<dbReference type="EMBL" id="MLYO01000100">
    <property type="protein sequence ID" value="OIJ88823.1"/>
    <property type="molecule type" value="Genomic_DNA"/>
</dbReference>
<dbReference type="InterPro" id="IPR009057">
    <property type="entry name" value="Homeodomain-like_sf"/>
</dbReference>
<dbReference type="Proteomes" id="UP000179642">
    <property type="component" value="Unassembled WGS sequence"/>
</dbReference>
<dbReference type="Pfam" id="PF13384">
    <property type="entry name" value="HTH_23"/>
    <property type="match status" value="1"/>
</dbReference>
<evidence type="ECO:0000256" key="1">
    <source>
        <dbReference type="SAM" id="MobiDB-lite"/>
    </source>
</evidence>
<feature type="domain" description="Winged helix-turn helix" evidence="2">
    <location>
        <begin position="87"/>
        <end position="128"/>
    </location>
</feature>
<reference evidence="3 4" key="1">
    <citation type="submission" date="2016-10" db="EMBL/GenBank/DDBJ databases">
        <title>Genome sequence of Streptomyces sp. MUSC 1.</title>
        <authorList>
            <person name="Lee L.-H."/>
            <person name="Ser H.-L."/>
            <person name="Law J.W.-F."/>
        </authorList>
    </citation>
    <scope>NUCLEOTIDE SEQUENCE [LARGE SCALE GENOMIC DNA]</scope>
    <source>
        <strain evidence="3 4">MUSC 1</strain>
    </source>
</reference>
<feature type="region of interest" description="Disordered" evidence="1">
    <location>
        <begin position="144"/>
        <end position="205"/>
    </location>
</feature>
<name>A0A1S2P4Q4_9ACTN</name>
<dbReference type="InterPro" id="IPR025959">
    <property type="entry name" value="Winged_HTH_dom"/>
</dbReference>